<keyword evidence="2" id="KW-1185">Reference proteome</keyword>
<protein>
    <submittedName>
        <fullName evidence="1">Uncharacterized protein</fullName>
    </submittedName>
</protein>
<sequence length="164" mass="19383">MYTSEQHAAQIQRELEKYSQSVVDELRKVTQFTFHSEIDLLDFTAFPQVLDLSITMFSMDRDANEVFGEECRSDEFAGSFTISKEVNYNYLSEEEEDAFWEFYEENEEVEEAEHKAIASWFYSCWLEAGGSSIKLPSYFSFHDHDLCLDLHQNKWISDGDKWFE</sequence>
<reference evidence="1 2" key="1">
    <citation type="submission" date="2015-11" db="EMBL/GenBank/DDBJ databases">
        <title>Bacillus caseinolyticus sp nov.</title>
        <authorList>
            <person name="Dastager S.G."/>
            <person name="Mawlankar R."/>
        </authorList>
    </citation>
    <scope>NUCLEOTIDE SEQUENCE [LARGE SCALE GENOMIC DNA]</scope>
    <source>
        <strain evidence="1 2">SGD-V-76</strain>
    </source>
</reference>
<evidence type="ECO:0000313" key="2">
    <source>
        <dbReference type="Proteomes" id="UP000053681"/>
    </source>
</evidence>
<dbReference type="Proteomes" id="UP000053681">
    <property type="component" value="Unassembled WGS sequence"/>
</dbReference>
<gene>
    <name evidence="1" type="ORF">AS180_08680</name>
</gene>
<dbReference type="RefSeq" id="WP_062686700.1">
    <property type="nucleotide sequence ID" value="NZ_KQ758642.1"/>
</dbReference>
<dbReference type="AlphaFoldDB" id="A0A0V8JMG2"/>
<name>A0A0V8JMG2_9BACI</name>
<comment type="caution">
    <text evidence="1">The sequence shown here is derived from an EMBL/GenBank/DDBJ whole genome shotgun (WGS) entry which is preliminary data.</text>
</comment>
<accession>A0A0V8JMG2</accession>
<proteinExistence type="predicted"/>
<dbReference type="EMBL" id="LNQP01000026">
    <property type="protein sequence ID" value="KSU88219.1"/>
    <property type="molecule type" value="Genomic_DNA"/>
</dbReference>
<evidence type="ECO:0000313" key="1">
    <source>
        <dbReference type="EMBL" id="KSU88219.1"/>
    </source>
</evidence>
<organism evidence="1 2">
    <name type="scientific">Priestia veravalensis</name>
    <dbReference type="NCBI Taxonomy" id="1414648"/>
    <lineage>
        <taxon>Bacteria</taxon>
        <taxon>Bacillati</taxon>
        <taxon>Bacillota</taxon>
        <taxon>Bacilli</taxon>
        <taxon>Bacillales</taxon>
        <taxon>Bacillaceae</taxon>
        <taxon>Priestia</taxon>
    </lineage>
</organism>